<sequence>MKNIAHKSWKMQAEQNFLVCLVSRLTLRKSVCREASMSKCIVFTFNFVLSETSTKSSVKTSSQILDLEPFILQLFFPYFQLHLQQNGNAFPLPANKLAKVPC</sequence>
<protein>
    <submittedName>
        <fullName evidence="1">Uncharacterized protein</fullName>
    </submittedName>
</protein>
<accession>A0A0V1HTN7</accession>
<proteinExistence type="predicted"/>
<evidence type="ECO:0000313" key="1">
    <source>
        <dbReference type="EMBL" id="KRZ14142.1"/>
    </source>
</evidence>
<keyword evidence="2" id="KW-1185">Reference proteome</keyword>
<dbReference type="Proteomes" id="UP000055024">
    <property type="component" value="Unassembled WGS sequence"/>
</dbReference>
<name>A0A0V1HTN7_9BILA</name>
<comment type="caution">
    <text evidence="1">The sequence shown here is derived from an EMBL/GenBank/DDBJ whole genome shotgun (WGS) entry which is preliminary data.</text>
</comment>
<dbReference type="AlphaFoldDB" id="A0A0V1HTN7"/>
<reference evidence="1 2" key="1">
    <citation type="submission" date="2015-01" db="EMBL/GenBank/DDBJ databases">
        <title>Evolution of Trichinella species and genotypes.</title>
        <authorList>
            <person name="Korhonen P.K."/>
            <person name="Edoardo P."/>
            <person name="Giuseppe L.R."/>
            <person name="Gasser R.B."/>
        </authorList>
    </citation>
    <scope>NUCLEOTIDE SEQUENCE [LARGE SCALE GENOMIC DNA]</scope>
    <source>
        <strain evidence="1">ISS1029</strain>
    </source>
</reference>
<dbReference type="EMBL" id="JYDP01000027">
    <property type="protein sequence ID" value="KRZ14142.1"/>
    <property type="molecule type" value="Genomic_DNA"/>
</dbReference>
<evidence type="ECO:0000313" key="2">
    <source>
        <dbReference type="Proteomes" id="UP000055024"/>
    </source>
</evidence>
<gene>
    <name evidence="1" type="ORF">T11_16047</name>
</gene>
<organism evidence="1 2">
    <name type="scientific">Trichinella zimbabwensis</name>
    <dbReference type="NCBI Taxonomy" id="268475"/>
    <lineage>
        <taxon>Eukaryota</taxon>
        <taxon>Metazoa</taxon>
        <taxon>Ecdysozoa</taxon>
        <taxon>Nematoda</taxon>
        <taxon>Enoplea</taxon>
        <taxon>Dorylaimia</taxon>
        <taxon>Trichinellida</taxon>
        <taxon>Trichinellidae</taxon>
        <taxon>Trichinella</taxon>
    </lineage>
</organism>